<organism evidence="1 2">
    <name type="scientific">Didymella exigua CBS 183.55</name>
    <dbReference type="NCBI Taxonomy" id="1150837"/>
    <lineage>
        <taxon>Eukaryota</taxon>
        <taxon>Fungi</taxon>
        <taxon>Dikarya</taxon>
        <taxon>Ascomycota</taxon>
        <taxon>Pezizomycotina</taxon>
        <taxon>Dothideomycetes</taxon>
        <taxon>Pleosporomycetidae</taxon>
        <taxon>Pleosporales</taxon>
        <taxon>Pleosporineae</taxon>
        <taxon>Didymellaceae</taxon>
        <taxon>Didymella</taxon>
    </lineage>
</organism>
<proteinExistence type="predicted"/>
<dbReference type="EMBL" id="ML978973">
    <property type="protein sequence ID" value="KAF1927183.1"/>
    <property type="molecule type" value="Genomic_DNA"/>
</dbReference>
<evidence type="ECO:0000313" key="1">
    <source>
        <dbReference type="EMBL" id="KAF1927183.1"/>
    </source>
</evidence>
<dbReference type="RefSeq" id="XP_033447435.1">
    <property type="nucleotide sequence ID" value="XM_033587919.1"/>
</dbReference>
<evidence type="ECO:0000313" key="2">
    <source>
        <dbReference type="Proteomes" id="UP000800082"/>
    </source>
</evidence>
<dbReference type="AlphaFoldDB" id="A0A6A5RI62"/>
<keyword evidence="2" id="KW-1185">Reference proteome</keyword>
<reference evidence="1" key="1">
    <citation type="journal article" date="2020" name="Stud. Mycol.">
        <title>101 Dothideomycetes genomes: a test case for predicting lifestyles and emergence of pathogens.</title>
        <authorList>
            <person name="Haridas S."/>
            <person name="Albert R."/>
            <person name="Binder M."/>
            <person name="Bloem J."/>
            <person name="Labutti K."/>
            <person name="Salamov A."/>
            <person name="Andreopoulos B."/>
            <person name="Baker S."/>
            <person name="Barry K."/>
            <person name="Bills G."/>
            <person name="Bluhm B."/>
            <person name="Cannon C."/>
            <person name="Castanera R."/>
            <person name="Culley D."/>
            <person name="Daum C."/>
            <person name="Ezra D."/>
            <person name="Gonzalez J."/>
            <person name="Henrissat B."/>
            <person name="Kuo A."/>
            <person name="Liang C."/>
            <person name="Lipzen A."/>
            <person name="Lutzoni F."/>
            <person name="Magnuson J."/>
            <person name="Mondo S."/>
            <person name="Nolan M."/>
            <person name="Ohm R."/>
            <person name="Pangilinan J."/>
            <person name="Park H.-J."/>
            <person name="Ramirez L."/>
            <person name="Alfaro M."/>
            <person name="Sun H."/>
            <person name="Tritt A."/>
            <person name="Yoshinaga Y."/>
            <person name="Zwiers L.-H."/>
            <person name="Turgeon B."/>
            <person name="Goodwin S."/>
            <person name="Spatafora J."/>
            <person name="Crous P."/>
            <person name="Grigoriev I."/>
        </authorList>
    </citation>
    <scope>NUCLEOTIDE SEQUENCE</scope>
    <source>
        <strain evidence="1">CBS 183.55</strain>
    </source>
</reference>
<accession>A0A6A5RI62</accession>
<gene>
    <name evidence="1" type="ORF">M421DRAFT_184127</name>
</gene>
<dbReference type="Proteomes" id="UP000800082">
    <property type="component" value="Unassembled WGS sequence"/>
</dbReference>
<dbReference type="GeneID" id="54345566"/>
<protein>
    <submittedName>
        <fullName evidence="1">Uncharacterized protein</fullName>
    </submittedName>
</protein>
<sequence>MQHRCWVPWREVGCPSLRRTCIVYPAFAAFHQRNRRRRPCLASAQFERPSIHWCLVFLRGTCRSFRRRSVSKPGNGIVTLLRYHSTWAYCMFAQSRR</sequence>
<name>A0A6A5RI62_9PLEO</name>